<evidence type="ECO:0000313" key="1">
    <source>
        <dbReference type="EMBL" id="KJE77838.1"/>
    </source>
</evidence>
<organism evidence="1 2">
    <name type="scientific">Ferrimicrobium acidiphilum DSM 19497</name>
    <dbReference type="NCBI Taxonomy" id="1121877"/>
    <lineage>
        <taxon>Bacteria</taxon>
        <taxon>Bacillati</taxon>
        <taxon>Actinomycetota</taxon>
        <taxon>Acidimicrobiia</taxon>
        <taxon>Acidimicrobiales</taxon>
        <taxon>Acidimicrobiaceae</taxon>
        <taxon>Ferrimicrobium</taxon>
    </lineage>
</organism>
<reference evidence="1 2" key="1">
    <citation type="submission" date="2015-01" db="EMBL/GenBank/DDBJ databases">
        <title>Draft genome of the acidophilic iron oxidizer Ferrimicrobium acidiphilum strain T23.</title>
        <authorList>
            <person name="Poehlein A."/>
            <person name="Eisen S."/>
            <person name="Schloemann M."/>
            <person name="Johnson B.D."/>
            <person name="Daniel R."/>
            <person name="Muehling M."/>
        </authorList>
    </citation>
    <scope>NUCLEOTIDE SEQUENCE [LARGE SCALE GENOMIC DNA]</scope>
    <source>
        <strain evidence="1 2">T23</strain>
    </source>
</reference>
<gene>
    <name evidence="1" type="ORF">FEAC_02100</name>
</gene>
<keyword evidence="2" id="KW-1185">Reference proteome</keyword>
<comment type="caution">
    <text evidence="1">The sequence shown here is derived from an EMBL/GenBank/DDBJ whole genome shotgun (WGS) entry which is preliminary data.</text>
</comment>
<name>A0A0D8FX40_9ACTN</name>
<dbReference type="AlphaFoldDB" id="A0A0D8FX40"/>
<dbReference type="Proteomes" id="UP000032336">
    <property type="component" value="Unassembled WGS sequence"/>
</dbReference>
<protein>
    <submittedName>
        <fullName evidence="1">Uncharacterized protein</fullName>
    </submittedName>
</protein>
<dbReference type="EMBL" id="JXUW01000002">
    <property type="protein sequence ID" value="KJE77838.1"/>
    <property type="molecule type" value="Genomic_DNA"/>
</dbReference>
<evidence type="ECO:0000313" key="2">
    <source>
        <dbReference type="Proteomes" id="UP000032336"/>
    </source>
</evidence>
<proteinExistence type="predicted"/>
<sequence length="68" mass="7878">MYRVMTTWSQLACNVTSFLQLIARRPTDKGDSARQRLILNGRLSVRVLQVPMHPLAPVLHCDRQRYAQ</sequence>
<accession>A0A0D8FX40</accession>